<comment type="caution">
    <text evidence="2">Lacks conserved residue(s) required for the propagation of feature annotation.</text>
</comment>
<accession>A0A9D4HN13</accession>
<dbReference type="Gene3D" id="2.10.70.10">
    <property type="entry name" value="Complement Module, domain 1"/>
    <property type="match status" value="1"/>
</dbReference>
<protein>
    <recommendedName>
        <fullName evidence="3">Sushi domain-containing protein</fullName>
    </recommendedName>
</protein>
<evidence type="ECO:0000313" key="4">
    <source>
        <dbReference type="EMBL" id="KAH3724585.1"/>
    </source>
</evidence>
<feature type="domain" description="Sushi" evidence="3">
    <location>
        <begin position="13"/>
        <end position="89"/>
    </location>
</feature>
<dbReference type="AlphaFoldDB" id="A0A9D4HN13"/>
<dbReference type="Pfam" id="PF00084">
    <property type="entry name" value="Sushi"/>
    <property type="match status" value="1"/>
</dbReference>
<keyword evidence="5" id="KW-1185">Reference proteome</keyword>
<dbReference type="SUPFAM" id="SSF57535">
    <property type="entry name" value="Complement control module/SCR domain"/>
    <property type="match status" value="1"/>
</dbReference>
<dbReference type="PROSITE" id="PS50923">
    <property type="entry name" value="SUSHI"/>
    <property type="match status" value="1"/>
</dbReference>
<keyword evidence="1" id="KW-1015">Disulfide bond</keyword>
<keyword evidence="2" id="KW-0768">Sushi</keyword>
<evidence type="ECO:0000259" key="3">
    <source>
        <dbReference type="PROSITE" id="PS50923"/>
    </source>
</evidence>
<dbReference type="EMBL" id="JAIWYP010000012">
    <property type="protein sequence ID" value="KAH3724585.1"/>
    <property type="molecule type" value="Genomic_DNA"/>
</dbReference>
<dbReference type="InterPro" id="IPR000436">
    <property type="entry name" value="Sushi_SCR_CCP_dom"/>
</dbReference>
<dbReference type="Proteomes" id="UP000828390">
    <property type="component" value="Unassembled WGS sequence"/>
</dbReference>
<organism evidence="4 5">
    <name type="scientific">Dreissena polymorpha</name>
    <name type="common">Zebra mussel</name>
    <name type="synonym">Mytilus polymorpha</name>
    <dbReference type="NCBI Taxonomy" id="45954"/>
    <lineage>
        <taxon>Eukaryota</taxon>
        <taxon>Metazoa</taxon>
        <taxon>Spiralia</taxon>
        <taxon>Lophotrochozoa</taxon>
        <taxon>Mollusca</taxon>
        <taxon>Bivalvia</taxon>
        <taxon>Autobranchia</taxon>
        <taxon>Heteroconchia</taxon>
        <taxon>Euheterodonta</taxon>
        <taxon>Imparidentia</taxon>
        <taxon>Neoheterodontei</taxon>
        <taxon>Myida</taxon>
        <taxon>Dreissenoidea</taxon>
        <taxon>Dreissenidae</taxon>
        <taxon>Dreissena</taxon>
    </lineage>
</organism>
<evidence type="ECO:0000313" key="5">
    <source>
        <dbReference type="Proteomes" id="UP000828390"/>
    </source>
</evidence>
<name>A0A9D4HN13_DREPO</name>
<comment type="caution">
    <text evidence="4">The sequence shown here is derived from an EMBL/GenBank/DDBJ whole genome shotgun (WGS) entry which is preliminary data.</text>
</comment>
<reference evidence="4" key="2">
    <citation type="submission" date="2020-11" db="EMBL/GenBank/DDBJ databases">
        <authorList>
            <person name="McCartney M.A."/>
            <person name="Auch B."/>
            <person name="Kono T."/>
            <person name="Mallez S."/>
            <person name="Becker A."/>
            <person name="Gohl D.M."/>
            <person name="Silverstein K.A.T."/>
            <person name="Koren S."/>
            <person name="Bechman K.B."/>
            <person name="Herman A."/>
            <person name="Abrahante J.E."/>
            <person name="Garbe J."/>
        </authorList>
    </citation>
    <scope>NUCLEOTIDE SEQUENCE</scope>
    <source>
        <strain evidence="4">Duluth1</strain>
        <tissue evidence="4">Whole animal</tissue>
    </source>
</reference>
<dbReference type="InterPro" id="IPR035976">
    <property type="entry name" value="Sushi/SCR/CCP_sf"/>
</dbReference>
<proteinExistence type="predicted"/>
<sequence>MFDRNIIFIIFRTACPALNDTRIEASHWHLDTKTFSDSTALPHNTTVTLTCDVGYWLEPPSVRGSPKPSQTVNCGSDGNWTPTIHDCAPISMNILR</sequence>
<reference evidence="4" key="1">
    <citation type="journal article" date="2019" name="bioRxiv">
        <title>The Genome of the Zebra Mussel, Dreissena polymorpha: A Resource for Invasive Species Research.</title>
        <authorList>
            <person name="McCartney M.A."/>
            <person name="Auch B."/>
            <person name="Kono T."/>
            <person name="Mallez S."/>
            <person name="Zhang Y."/>
            <person name="Obille A."/>
            <person name="Becker A."/>
            <person name="Abrahante J.E."/>
            <person name="Garbe J."/>
            <person name="Badalamenti J.P."/>
            <person name="Herman A."/>
            <person name="Mangelson H."/>
            <person name="Liachko I."/>
            <person name="Sullivan S."/>
            <person name="Sone E.D."/>
            <person name="Koren S."/>
            <person name="Silverstein K.A.T."/>
            <person name="Beckman K.B."/>
            <person name="Gohl D.M."/>
        </authorList>
    </citation>
    <scope>NUCLEOTIDE SEQUENCE</scope>
    <source>
        <strain evidence="4">Duluth1</strain>
        <tissue evidence="4">Whole animal</tissue>
    </source>
</reference>
<evidence type="ECO:0000256" key="1">
    <source>
        <dbReference type="ARBA" id="ARBA00023157"/>
    </source>
</evidence>
<evidence type="ECO:0000256" key="2">
    <source>
        <dbReference type="PROSITE-ProRule" id="PRU00302"/>
    </source>
</evidence>
<gene>
    <name evidence="4" type="ORF">DPMN_050406</name>
</gene>